<dbReference type="EMBL" id="UOFZ01000136">
    <property type="protein sequence ID" value="VAX13785.1"/>
    <property type="molecule type" value="Genomic_DNA"/>
</dbReference>
<name>A0A3B1C516_9ZZZZ</name>
<keyword evidence="1" id="KW-0808">Transferase</keyword>
<organism evidence="1">
    <name type="scientific">hydrothermal vent metagenome</name>
    <dbReference type="NCBI Taxonomy" id="652676"/>
    <lineage>
        <taxon>unclassified sequences</taxon>
        <taxon>metagenomes</taxon>
        <taxon>ecological metagenomes</taxon>
    </lineage>
</organism>
<feature type="non-terminal residue" evidence="1">
    <location>
        <position position="1"/>
    </location>
</feature>
<dbReference type="SUPFAM" id="SSF53448">
    <property type="entry name" value="Nucleotide-diphospho-sugar transferases"/>
    <property type="match status" value="1"/>
</dbReference>
<protein>
    <submittedName>
        <fullName evidence="1">Glycosyl transferase, family 2</fullName>
    </submittedName>
</protein>
<dbReference type="GO" id="GO:0016740">
    <property type="term" value="F:transferase activity"/>
    <property type="evidence" value="ECO:0007669"/>
    <property type="project" value="UniProtKB-KW"/>
</dbReference>
<dbReference type="Gene3D" id="3.90.550.10">
    <property type="entry name" value="Spore Coat Polysaccharide Biosynthesis Protein SpsA, Chain A"/>
    <property type="match status" value="1"/>
</dbReference>
<reference evidence="1" key="1">
    <citation type="submission" date="2018-06" db="EMBL/GenBank/DDBJ databases">
        <authorList>
            <person name="Zhirakovskaya E."/>
        </authorList>
    </citation>
    <scope>NUCLEOTIDE SEQUENCE</scope>
</reference>
<dbReference type="AlphaFoldDB" id="A0A3B1C516"/>
<proteinExistence type="predicted"/>
<sequence>KYAEQLTYWQSKPDNGPYEAIADGFRKSDAEILGWINSDDMLTPWTLQIVGQLFADCPEVEWVTSGFQLYIGENGLPISHSLLPGVNKNGFYNAENLPGSGIGPATAFIQQESTFWRRALWEKAVCREQPLADLAGDFDLWARFFEHAHLYRIDIPLGLFRSHGDQRSVTDRDKYIKQALDILGRYGTPKPRPVDVLIARYLQWCKIDIPPLRPFYETQHIVQFNRKNNCYQTKEITIPGK</sequence>
<gene>
    <name evidence="1" type="ORF">MNBD_GAMMA24-1478</name>
</gene>
<dbReference type="InterPro" id="IPR029044">
    <property type="entry name" value="Nucleotide-diphossugar_trans"/>
</dbReference>
<evidence type="ECO:0000313" key="1">
    <source>
        <dbReference type="EMBL" id="VAX13785.1"/>
    </source>
</evidence>
<accession>A0A3B1C516</accession>